<dbReference type="PROSITE" id="PS51806">
    <property type="entry name" value="DOG1"/>
    <property type="match status" value="1"/>
</dbReference>
<evidence type="ECO:0000256" key="1">
    <source>
        <dbReference type="ARBA" id="ARBA00004236"/>
    </source>
</evidence>
<evidence type="ECO:0000256" key="5">
    <source>
        <dbReference type="ARBA" id="ARBA00022737"/>
    </source>
</evidence>
<comment type="subcellular location">
    <subcellularLocation>
        <location evidence="1">Cell membrane</location>
    </subcellularLocation>
</comment>
<dbReference type="GO" id="GO:0043565">
    <property type="term" value="F:sequence-specific DNA binding"/>
    <property type="evidence" value="ECO:0007669"/>
    <property type="project" value="InterPro"/>
</dbReference>
<dbReference type="GO" id="GO:0006351">
    <property type="term" value="P:DNA-templated transcription"/>
    <property type="evidence" value="ECO:0007669"/>
    <property type="project" value="InterPro"/>
</dbReference>
<sequence>MGKLLLLLLFSVVYFPLVMPFTVVMSDSTTPKTLVDAPQTGFAMNNNGARTDSREQEAVYDVMRATGNAWATDIPDVCRGRWHGIECMPDNDNVYHVVSLSFGALSDDTAFPTCDPVRSSISPSISKLPHLRTLFFYRCFSYNPQPIPSFLGQLGPSLQTLVLRENGHVGPIPIELGNLTHLRVLDLHRNNLNGSIPGSLGRMTALRSLDLSGNKLTGRIPDSSFPLLNVLDLSQNLLMGSIPSSIGTCQALLKMDFSRNRLSGPMPSSIEGLRALILMDLSFNRLTGPIPTSLNTLSSLQALILKGNKMSSTALSDDAFDGMENLVILVLSNMDLQGPIPTSIGRLQKIRVIHLDGNGFNRLIPMNFRDLKNLGELRLNDNRLTGPIPLGKDMVWKMGRKLRLYNNSGLCFNPSDDFEGEAELSMDSGIGYCSTPKPGLAGGVQHLGINGDEWSIRPIGEEYLLTTKMIRAPFLQCRYENEYREIEDEELLPMKGVGEDEIHDLADRFTCMTLHSHKRDYSAKRGEEISPEKYGLWREEQRTRAARLEKQVRARSALEELIEEQLNRFSLHYNQAMVPTRLKDMAHLLMPKWMPPLEMASLGWLGDWRPTSILELLRCLARCSLSFRSLSSESVETDRLLSQLIREVRVEEAVLDEEMAEIQATCILHLPFGPPNRRIGPALPQVQSEFKKIERVILKAQQLRFKTLELVVKKVLRRQEDAAAFLVAFAAIQDSIHEFAAQHRFQKGSVSVPIAKALGPAW</sequence>
<dbReference type="InterPro" id="IPR051848">
    <property type="entry name" value="PGIP"/>
</dbReference>
<keyword evidence="2" id="KW-1003">Cell membrane</keyword>
<evidence type="ECO:0000256" key="2">
    <source>
        <dbReference type="ARBA" id="ARBA00022475"/>
    </source>
</evidence>
<keyword evidence="3" id="KW-0433">Leucine-rich repeat</keyword>
<dbReference type="InterPro" id="IPR001611">
    <property type="entry name" value="Leu-rich_rpt"/>
</dbReference>
<dbReference type="PANTHER" id="PTHR48059">
    <property type="entry name" value="POLYGALACTURONASE INHIBITOR 1"/>
    <property type="match status" value="1"/>
</dbReference>
<keyword evidence="10" id="KW-1185">Reference proteome</keyword>
<dbReference type="Pfam" id="PF00560">
    <property type="entry name" value="LRR_1"/>
    <property type="match status" value="2"/>
</dbReference>
<dbReference type="FunFam" id="3.80.10.10:FF:000269">
    <property type="entry name" value="Piriformospora indica-insensitive protein 2"/>
    <property type="match status" value="1"/>
</dbReference>
<feature type="domain" description="DOG1" evidence="8">
    <location>
        <begin position="527"/>
        <end position="746"/>
    </location>
</feature>
<dbReference type="Proteomes" id="UP001279734">
    <property type="component" value="Unassembled WGS sequence"/>
</dbReference>
<evidence type="ECO:0000256" key="7">
    <source>
        <dbReference type="SAM" id="SignalP"/>
    </source>
</evidence>
<gene>
    <name evidence="9" type="ORF">Nepgr_016135</name>
</gene>
<reference evidence="9" key="1">
    <citation type="submission" date="2023-05" db="EMBL/GenBank/DDBJ databases">
        <title>Nepenthes gracilis genome sequencing.</title>
        <authorList>
            <person name="Fukushima K."/>
        </authorList>
    </citation>
    <scope>NUCLEOTIDE SEQUENCE</scope>
    <source>
        <strain evidence="9">SING2019-196</strain>
    </source>
</reference>
<name>A0AAD3XRS3_NEPGR</name>
<dbReference type="PANTHER" id="PTHR48059:SF36">
    <property type="entry name" value="LEUCINE-RICH REPEAT DOMAIN, L DOMAIN-CONTAINING PROTEIN-RELATED"/>
    <property type="match status" value="1"/>
</dbReference>
<keyword evidence="5" id="KW-0677">Repeat</keyword>
<proteinExistence type="predicted"/>
<dbReference type="Gene3D" id="3.80.10.10">
    <property type="entry name" value="Ribonuclease Inhibitor"/>
    <property type="match status" value="3"/>
</dbReference>
<dbReference type="Pfam" id="PF14144">
    <property type="entry name" value="DOG1"/>
    <property type="match status" value="1"/>
</dbReference>
<keyword evidence="4 7" id="KW-0732">Signal</keyword>
<evidence type="ECO:0000313" key="10">
    <source>
        <dbReference type="Proteomes" id="UP001279734"/>
    </source>
</evidence>
<evidence type="ECO:0000259" key="8">
    <source>
        <dbReference type="PROSITE" id="PS51806"/>
    </source>
</evidence>
<dbReference type="EMBL" id="BSYO01000013">
    <property type="protein sequence ID" value="GMH14294.1"/>
    <property type="molecule type" value="Genomic_DNA"/>
</dbReference>
<evidence type="ECO:0000256" key="3">
    <source>
        <dbReference type="ARBA" id="ARBA00022614"/>
    </source>
</evidence>
<dbReference type="InterPro" id="IPR003591">
    <property type="entry name" value="Leu-rich_rpt_typical-subtyp"/>
</dbReference>
<organism evidence="9 10">
    <name type="scientific">Nepenthes gracilis</name>
    <name type="common">Slender pitcher plant</name>
    <dbReference type="NCBI Taxonomy" id="150966"/>
    <lineage>
        <taxon>Eukaryota</taxon>
        <taxon>Viridiplantae</taxon>
        <taxon>Streptophyta</taxon>
        <taxon>Embryophyta</taxon>
        <taxon>Tracheophyta</taxon>
        <taxon>Spermatophyta</taxon>
        <taxon>Magnoliopsida</taxon>
        <taxon>eudicotyledons</taxon>
        <taxon>Gunneridae</taxon>
        <taxon>Pentapetalae</taxon>
        <taxon>Caryophyllales</taxon>
        <taxon>Nepenthaceae</taxon>
        <taxon>Nepenthes</taxon>
    </lineage>
</organism>
<dbReference type="FunFam" id="3.80.10.10:FF:000299">
    <property type="entry name" value="Piriformospora indica-insensitive protein 2"/>
    <property type="match status" value="1"/>
</dbReference>
<dbReference type="GO" id="GO:0051707">
    <property type="term" value="P:response to other organism"/>
    <property type="evidence" value="ECO:0007669"/>
    <property type="project" value="UniProtKB-ARBA"/>
</dbReference>
<feature type="chain" id="PRO_5042135063" description="DOG1 domain-containing protein" evidence="7">
    <location>
        <begin position="21"/>
        <end position="762"/>
    </location>
</feature>
<feature type="signal peptide" evidence="7">
    <location>
        <begin position="1"/>
        <end position="20"/>
    </location>
</feature>
<protein>
    <recommendedName>
        <fullName evidence="8">DOG1 domain-containing protein</fullName>
    </recommendedName>
</protein>
<dbReference type="PROSITE" id="PS51450">
    <property type="entry name" value="LRR"/>
    <property type="match status" value="1"/>
</dbReference>
<dbReference type="SUPFAM" id="SSF52058">
    <property type="entry name" value="L domain-like"/>
    <property type="match status" value="1"/>
</dbReference>
<dbReference type="AlphaFoldDB" id="A0AAD3XRS3"/>
<keyword evidence="6" id="KW-0472">Membrane</keyword>
<evidence type="ECO:0000313" key="9">
    <source>
        <dbReference type="EMBL" id="GMH14294.1"/>
    </source>
</evidence>
<evidence type="ECO:0000256" key="4">
    <source>
        <dbReference type="ARBA" id="ARBA00022729"/>
    </source>
</evidence>
<dbReference type="InterPro" id="IPR032675">
    <property type="entry name" value="LRR_dom_sf"/>
</dbReference>
<dbReference type="InterPro" id="IPR025422">
    <property type="entry name" value="TGA_domain"/>
</dbReference>
<dbReference type="GO" id="GO:0005886">
    <property type="term" value="C:plasma membrane"/>
    <property type="evidence" value="ECO:0007669"/>
    <property type="project" value="UniProtKB-SubCell"/>
</dbReference>
<evidence type="ECO:0000256" key="6">
    <source>
        <dbReference type="ARBA" id="ARBA00023136"/>
    </source>
</evidence>
<accession>A0AAD3XRS3</accession>
<comment type="caution">
    <text evidence="9">The sequence shown here is derived from an EMBL/GenBank/DDBJ whole genome shotgun (WGS) entry which is preliminary data.</text>
</comment>
<dbReference type="SMART" id="SM00369">
    <property type="entry name" value="LRR_TYP"/>
    <property type="match status" value="3"/>
</dbReference>
<dbReference type="Pfam" id="PF13855">
    <property type="entry name" value="LRR_8"/>
    <property type="match status" value="1"/>
</dbReference>